<dbReference type="EMBL" id="UXUI01007494">
    <property type="protein sequence ID" value="VDD87896.1"/>
    <property type="molecule type" value="Genomic_DNA"/>
</dbReference>
<dbReference type="Proteomes" id="UP000274131">
    <property type="component" value="Unassembled WGS sequence"/>
</dbReference>
<dbReference type="InterPro" id="IPR027417">
    <property type="entry name" value="P-loop_NTPase"/>
</dbReference>
<reference evidence="2 3" key="2">
    <citation type="submission" date="2018-10" db="EMBL/GenBank/DDBJ databases">
        <authorList>
            <consortium name="Pathogen Informatics"/>
        </authorList>
    </citation>
    <scope>NUCLEOTIDE SEQUENCE [LARGE SCALE GENOMIC DNA]</scope>
</reference>
<sequence length="508" mass="59528">MGGSEDGCAINILKKNEHGFWELNDDAVENILLSEEVKDERVAVLGIAGPKCTGKSYYLEILLQYLKATKKDRRNDEWFQPTDFSSKFGYKKELKREMSGIWMWSKPFLLKDWEGEAVTVLVMDTEGFFDEQSSNADCTIIFALSNLLSSVQMFAIKDRLWLDSMKHVEVFSQYQSHAKKLERKIPFQVLQKTTDETRDICKKIETCLEKYACFPVARPVLEIAQAVKGFTIEPREDSLLQVKSLIKELLSRDYLITKTVDNEEITCEDLLTLLRTNGEAKIENVVRRCKDYYDDKITECSLHQKMSTENFRRLHEDAKAHTLRRFTTEARFDPDTSEKDENYSICKIRYEHLQQYIEDRCDFIESVEKGDIDRLREILQTLRICEDSCTYRIEKFIRECGENMTVEDVDRMHSWPFQKRYGEIDKVGEIQKLLRECEDHYTSEMSKFIEKYGKDITDAEVENKHECLKNECLEKPKKEIEKVVPESCKKWLDAAAKSIEAIFLPFLI</sequence>
<dbReference type="OrthoDB" id="7788754at2759"/>
<dbReference type="GO" id="GO:0003924">
    <property type="term" value="F:GTPase activity"/>
    <property type="evidence" value="ECO:0007669"/>
    <property type="project" value="InterPro"/>
</dbReference>
<evidence type="ECO:0000259" key="1">
    <source>
        <dbReference type="Pfam" id="PF02263"/>
    </source>
</evidence>
<reference evidence="4" key="1">
    <citation type="submission" date="2017-02" db="UniProtKB">
        <authorList>
            <consortium name="WormBaseParasite"/>
        </authorList>
    </citation>
    <scope>IDENTIFICATION</scope>
</reference>
<organism evidence="4">
    <name type="scientific">Enterobius vermicularis</name>
    <name type="common">Human pinworm</name>
    <dbReference type="NCBI Taxonomy" id="51028"/>
    <lineage>
        <taxon>Eukaryota</taxon>
        <taxon>Metazoa</taxon>
        <taxon>Ecdysozoa</taxon>
        <taxon>Nematoda</taxon>
        <taxon>Chromadorea</taxon>
        <taxon>Rhabditida</taxon>
        <taxon>Spirurina</taxon>
        <taxon>Oxyuridomorpha</taxon>
        <taxon>Oxyuroidea</taxon>
        <taxon>Oxyuridae</taxon>
        <taxon>Enterobius</taxon>
    </lineage>
</organism>
<dbReference type="PANTHER" id="PTHR10751">
    <property type="entry name" value="GUANYLATE BINDING PROTEIN"/>
    <property type="match status" value="1"/>
</dbReference>
<dbReference type="WBParaSite" id="EVEC_0000333101-mRNA-1">
    <property type="protein sequence ID" value="EVEC_0000333101-mRNA-1"/>
    <property type="gene ID" value="EVEC_0000333101"/>
</dbReference>
<dbReference type="InterPro" id="IPR015894">
    <property type="entry name" value="Guanylate-bd_N"/>
</dbReference>
<dbReference type="Gene3D" id="3.40.50.300">
    <property type="entry name" value="P-loop containing nucleotide triphosphate hydrolases"/>
    <property type="match status" value="1"/>
</dbReference>
<protein>
    <submittedName>
        <fullName evidence="4">GBP domain-containing protein</fullName>
    </submittedName>
</protein>
<accession>A0A0N4V099</accession>
<evidence type="ECO:0000313" key="2">
    <source>
        <dbReference type="EMBL" id="VDD87896.1"/>
    </source>
</evidence>
<proteinExistence type="predicted"/>
<dbReference type="AlphaFoldDB" id="A0A0N4V099"/>
<dbReference type="SUPFAM" id="SSF52540">
    <property type="entry name" value="P-loop containing nucleoside triphosphate hydrolases"/>
    <property type="match status" value="1"/>
</dbReference>
<name>A0A0N4V099_ENTVE</name>
<evidence type="ECO:0000313" key="4">
    <source>
        <dbReference type="WBParaSite" id="EVEC_0000333101-mRNA-1"/>
    </source>
</evidence>
<keyword evidence="3" id="KW-1185">Reference proteome</keyword>
<feature type="domain" description="Guanylate-binding protein N-terminal" evidence="1">
    <location>
        <begin position="22"/>
        <end position="173"/>
    </location>
</feature>
<evidence type="ECO:0000313" key="3">
    <source>
        <dbReference type="Proteomes" id="UP000274131"/>
    </source>
</evidence>
<dbReference type="Pfam" id="PF02263">
    <property type="entry name" value="GBP"/>
    <property type="match status" value="1"/>
</dbReference>
<dbReference type="GO" id="GO:0005525">
    <property type="term" value="F:GTP binding"/>
    <property type="evidence" value="ECO:0007669"/>
    <property type="project" value="InterPro"/>
</dbReference>
<gene>
    <name evidence="2" type="ORF">EVEC_LOCUS3039</name>
</gene>